<evidence type="ECO:0000313" key="2">
    <source>
        <dbReference type="EMBL" id="CAB4744034.1"/>
    </source>
</evidence>
<evidence type="ECO:0000313" key="1">
    <source>
        <dbReference type="EMBL" id="CAB4539221.1"/>
    </source>
</evidence>
<dbReference type="AlphaFoldDB" id="A0A6J6BJI7"/>
<sequence length="153" mass="16540">MILCNQRFVGIELQQETLIAQVQGETLGRSLLIAVVVISPYVIYKMRQVRLVRRAHEAVLAAEAAPPPPDTVPLPALEDVIRDISYVVTEAKVNGGAILVIPTRVTVSHREASDDIVDLLVSDALRRSGLMIAGQESTQEGRLVHCVPASSPA</sequence>
<gene>
    <name evidence="1" type="ORF">UFOPK1358_00926</name>
    <name evidence="2" type="ORF">UFOPK2766_01243</name>
</gene>
<dbReference type="EMBL" id="CAEZSF010000077">
    <property type="protein sequence ID" value="CAB4539221.1"/>
    <property type="molecule type" value="Genomic_DNA"/>
</dbReference>
<name>A0A6J6BJI7_9ZZZZ</name>
<organism evidence="1">
    <name type="scientific">freshwater metagenome</name>
    <dbReference type="NCBI Taxonomy" id="449393"/>
    <lineage>
        <taxon>unclassified sequences</taxon>
        <taxon>metagenomes</taxon>
        <taxon>ecological metagenomes</taxon>
    </lineage>
</organism>
<proteinExistence type="predicted"/>
<dbReference type="EMBL" id="CAEZYU010000053">
    <property type="protein sequence ID" value="CAB4744034.1"/>
    <property type="molecule type" value="Genomic_DNA"/>
</dbReference>
<protein>
    <submittedName>
        <fullName evidence="1">Unannotated protein</fullName>
    </submittedName>
</protein>
<accession>A0A6J6BJI7</accession>
<reference evidence="1" key="1">
    <citation type="submission" date="2020-05" db="EMBL/GenBank/DDBJ databases">
        <authorList>
            <person name="Chiriac C."/>
            <person name="Salcher M."/>
            <person name="Ghai R."/>
            <person name="Kavagutti S V."/>
        </authorList>
    </citation>
    <scope>NUCLEOTIDE SEQUENCE</scope>
</reference>